<dbReference type="InterPro" id="IPR036875">
    <property type="entry name" value="Znf_CCHC_sf"/>
</dbReference>
<feature type="compositionally biased region" description="Low complexity" evidence="2">
    <location>
        <begin position="168"/>
        <end position="183"/>
    </location>
</feature>
<name>A0AAV9ACK5_ACOGR</name>
<dbReference type="GO" id="GO:0003676">
    <property type="term" value="F:nucleic acid binding"/>
    <property type="evidence" value="ECO:0007669"/>
    <property type="project" value="InterPro"/>
</dbReference>
<gene>
    <name evidence="4" type="ORF">QJS04_geneDACA020510</name>
</gene>
<proteinExistence type="predicted"/>
<evidence type="ECO:0000313" key="4">
    <source>
        <dbReference type="EMBL" id="KAK1261959.1"/>
    </source>
</evidence>
<comment type="caution">
    <text evidence="4">The sequence shown here is derived from an EMBL/GenBank/DDBJ whole genome shotgun (WGS) entry which is preliminary data.</text>
</comment>
<dbReference type="PANTHER" id="PTHR34482:SF36">
    <property type="entry name" value="RETROTRANSPOSON GAG DOMAIN-CONTAINING PROTEIN"/>
    <property type="match status" value="1"/>
</dbReference>
<evidence type="ECO:0000256" key="1">
    <source>
        <dbReference type="PROSITE-ProRule" id="PRU00047"/>
    </source>
</evidence>
<keyword evidence="5" id="KW-1185">Reference proteome</keyword>
<dbReference type="EMBL" id="JAUJYN010000010">
    <property type="protein sequence ID" value="KAK1261959.1"/>
    <property type="molecule type" value="Genomic_DNA"/>
</dbReference>
<reference evidence="4" key="2">
    <citation type="submission" date="2023-06" db="EMBL/GenBank/DDBJ databases">
        <authorList>
            <person name="Ma L."/>
            <person name="Liu K.-W."/>
            <person name="Li Z."/>
            <person name="Hsiao Y.-Y."/>
            <person name="Qi Y."/>
            <person name="Fu T."/>
            <person name="Tang G."/>
            <person name="Zhang D."/>
            <person name="Sun W.-H."/>
            <person name="Liu D.-K."/>
            <person name="Li Y."/>
            <person name="Chen G.-Z."/>
            <person name="Liu X.-D."/>
            <person name="Liao X.-Y."/>
            <person name="Jiang Y.-T."/>
            <person name="Yu X."/>
            <person name="Hao Y."/>
            <person name="Huang J."/>
            <person name="Zhao X.-W."/>
            <person name="Ke S."/>
            <person name="Chen Y.-Y."/>
            <person name="Wu W.-L."/>
            <person name="Hsu J.-L."/>
            <person name="Lin Y.-F."/>
            <person name="Huang M.-D."/>
            <person name="Li C.-Y."/>
            <person name="Huang L."/>
            <person name="Wang Z.-W."/>
            <person name="Zhao X."/>
            <person name="Zhong W.-Y."/>
            <person name="Peng D.-H."/>
            <person name="Ahmad S."/>
            <person name="Lan S."/>
            <person name="Zhang J.-S."/>
            <person name="Tsai W.-C."/>
            <person name="Van De Peer Y."/>
            <person name="Liu Z.-J."/>
        </authorList>
    </citation>
    <scope>NUCLEOTIDE SEQUENCE</scope>
    <source>
        <strain evidence="4">SCP</strain>
        <tissue evidence="4">Leaves</tissue>
    </source>
</reference>
<keyword evidence="1" id="KW-0863">Zinc-finger</keyword>
<reference evidence="4" key="1">
    <citation type="journal article" date="2023" name="Nat. Commun.">
        <title>Diploid and tetraploid genomes of Acorus and the evolution of monocots.</title>
        <authorList>
            <person name="Ma L."/>
            <person name="Liu K.W."/>
            <person name="Li Z."/>
            <person name="Hsiao Y.Y."/>
            <person name="Qi Y."/>
            <person name="Fu T."/>
            <person name="Tang G.D."/>
            <person name="Zhang D."/>
            <person name="Sun W.H."/>
            <person name="Liu D.K."/>
            <person name="Li Y."/>
            <person name="Chen G.Z."/>
            <person name="Liu X.D."/>
            <person name="Liao X.Y."/>
            <person name="Jiang Y.T."/>
            <person name="Yu X."/>
            <person name="Hao Y."/>
            <person name="Huang J."/>
            <person name="Zhao X.W."/>
            <person name="Ke S."/>
            <person name="Chen Y.Y."/>
            <person name="Wu W.L."/>
            <person name="Hsu J.L."/>
            <person name="Lin Y.F."/>
            <person name="Huang M.D."/>
            <person name="Li C.Y."/>
            <person name="Huang L."/>
            <person name="Wang Z.W."/>
            <person name="Zhao X."/>
            <person name="Zhong W.Y."/>
            <person name="Peng D.H."/>
            <person name="Ahmad S."/>
            <person name="Lan S."/>
            <person name="Zhang J.S."/>
            <person name="Tsai W.C."/>
            <person name="Van de Peer Y."/>
            <person name="Liu Z.J."/>
        </authorList>
    </citation>
    <scope>NUCLEOTIDE SEQUENCE</scope>
    <source>
        <strain evidence="4">SCP</strain>
    </source>
</reference>
<feature type="domain" description="CCHC-type" evidence="3">
    <location>
        <begin position="201"/>
        <end position="218"/>
    </location>
</feature>
<dbReference type="Proteomes" id="UP001179952">
    <property type="component" value="Unassembled WGS sequence"/>
</dbReference>
<evidence type="ECO:0000313" key="5">
    <source>
        <dbReference type="Proteomes" id="UP001179952"/>
    </source>
</evidence>
<evidence type="ECO:0000256" key="2">
    <source>
        <dbReference type="SAM" id="MobiDB-lite"/>
    </source>
</evidence>
<dbReference type="PANTHER" id="PTHR34482">
    <property type="entry name" value="DNA DAMAGE-INDUCIBLE PROTEIN 1-LIKE"/>
    <property type="match status" value="1"/>
</dbReference>
<dbReference type="SUPFAM" id="SSF57756">
    <property type="entry name" value="Retrovirus zinc finger-like domains"/>
    <property type="match status" value="1"/>
</dbReference>
<keyword evidence="1" id="KW-0479">Metal-binding</keyword>
<dbReference type="InterPro" id="IPR001878">
    <property type="entry name" value="Znf_CCHC"/>
</dbReference>
<protein>
    <recommendedName>
        <fullName evidence="3">CCHC-type domain-containing protein</fullName>
    </recommendedName>
</protein>
<feature type="region of interest" description="Disordered" evidence="2">
    <location>
        <begin position="217"/>
        <end position="264"/>
    </location>
</feature>
<evidence type="ECO:0000259" key="3">
    <source>
        <dbReference type="PROSITE" id="PS50158"/>
    </source>
</evidence>
<feature type="region of interest" description="Disordered" evidence="2">
    <location>
        <begin position="137"/>
        <end position="183"/>
    </location>
</feature>
<keyword evidence="1" id="KW-0862">Zinc</keyword>
<dbReference type="PROSITE" id="PS50158">
    <property type="entry name" value="ZF_CCHC"/>
    <property type="match status" value="1"/>
</dbReference>
<dbReference type="InterPro" id="IPR005162">
    <property type="entry name" value="Retrotrans_gag_dom"/>
</dbReference>
<dbReference type="GO" id="GO:0008270">
    <property type="term" value="F:zinc ion binding"/>
    <property type="evidence" value="ECO:0007669"/>
    <property type="project" value="UniProtKB-KW"/>
</dbReference>
<feature type="compositionally biased region" description="Low complexity" evidence="2">
    <location>
        <begin position="230"/>
        <end position="264"/>
    </location>
</feature>
<organism evidence="4 5">
    <name type="scientific">Acorus gramineus</name>
    <name type="common">Dwarf sweet flag</name>
    <dbReference type="NCBI Taxonomy" id="55184"/>
    <lineage>
        <taxon>Eukaryota</taxon>
        <taxon>Viridiplantae</taxon>
        <taxon>Streptophyta</taxon>
        <taxon>Embryophyta</taxon>
        <taxon>Tracheophyta</taxon>
        <taxon>Spermatophyta</taxon>
        <taxon>Magnoliopsida</taxon>
        <taxon>Liliopsida</taxon>
        <taxon>Acoraceae</taxon>
        <taxon>Acorus</taxon>
    </lineage>
</organism>
<sequence length="316" mass="36015">MLCTDRQRVALATFMLKGDAADWWATRVVDIPEGVEQLSWAGFRRHFLDEYFPFSTRQLVEREFEQLTQGSMSVADYSTRFTSLSRFAPALVTDEVTRCRRFELGLSSAIRVHVTAHAFTRYSDLVSRAKTVERDLGIQVRAPIPSTDQGPSGSRDQGQRRKRRPRFDQSAASSPPADAVPVWDPAPIAAVPIQSWQPERRRCFHCQRIGHIRYNCPDADRPRVPPQQPPFLQQQLPRQQQQQQPQRQQQPVQPARRAPVPQPRLVQGRVAALTAEEAQPSGVMVRGIILCSQLSSIRMCVCNWWLLCKCVGYLDE</sequence>
<dbReference type="Pfam" id="PF03732">
    <property type="entry name" value="Retrotrans_gag"/>
    <property type="match status" value="1"/>
</dbReference>
<accession>A0AAV9ACK5</accession>
<dbReference type="AlphaFoldDB" id="A0AAV9ACK5"/>